<proteinExistence type="predicted"/>
<organism evidence="1 2">
    <name type="scientific">Bradyrhizobium stylosanthis</name>
    <dbReference type="NCBI Taxonomy" id="1803665"/>
    <lineage>
        <taxon>Bacteria</taxon>
        <taxon>Pseudomonadati</taxon>
        <taxon>Pseudomonadota</taxon>
        <taxon>Alphaproteobacteria</taxon>
        <taxon>Hyphomicrobiales</taxon>
        <taxon>Nitrobacteraceae</taxon>
        <taxon>Bradyrhizobium</taxon>
    </lineage>
</organism>
<gene>
    <name evidence="1" type="ORF">FBZ96_110162</name>
</gene>
<name>A0A560D6J0_9BRAD</name>
<protein>
    <submittedName>
        <fullName evidence="1">Uncharacterized protein</fullName>
    </submittedName>
</protein>
<dbReference type="AlphaFoldDB" id="A0A560D6J0"/>
<sequence length="77" mass="8815">MRRKVRPVRHRSSQCTVVHWGFPGVRARRLQRWSGRELRYFAFSIFVTVYPDAASSASKVTLSPTFTCLSIAASLTR</sequence>
<dbReference type="EMBL" id="VITK01000010">
    <property type="protein sequence ID" value="TWA92691.1"/>
    <property type="molecule type" value="Genomic_DNA"/>
</dbReference>
<keyword evidence="2" id="KW-1185">Reference proteome</keyword>
<dbReference type="Proteomes" id="UP000319949">
    <property type="component" value="Unassembled WGS sequence"/>
</dbReference>
<evidence type="ECO:0000313" key="2">
    <source>
        <dbReference type="Proteomes" id="UP000319949"/>
    </source>
</evidence>
<reference evidence="1 2" key="1">
    <citation type="submission" date="2019-06" db="EMBL/GenBank/DDBJ databases">
        <title>Genomic Encyclopedia of Type Strains, Phase IV (KMG-V): Genome sequencing to study the core and pangenomes of soil and plant-associated prokaryotes.</title>
        <authorList>
            <person name="Whitman W."/>
        </authorList>
    </citation>
    <scope>NUCLEOTIDE SEQUENCE [LARGE SCALE GENOMIC DNA]</scope>
    <source>
        <strain evidence="1 2">BR 510</strain>
    </source>
</reference>
<comment type="caution">
    <text evidence="1">The sequence shown here is derived from an EMBL/GenBank/DDBJ whole genome shotgun (WGS) entry which is preliminary data.</text>
</comment>
<evidence type="ECO:0000313" key="1">
    <source>
        <dbReference type="EMBL" id="TWA92691.1"/>
    </source>
</evidence>
<accession>A0A560D6J0</accession>